<name>A0A7G5BSE7_9BACL</name>
<protein>
    <submittedName>
        <fullName evidence="2">GNAT family N-acetyltransferase</fullName>
    </submittedName>
</protein>
<reference evidence="2 3" key="1">
    <citation type="submission" date="2019-07" db="EMBL/GenBank/DDBJ databases">
        <authorList>
            <person name="Kim J.K."/>
            <person name="Cheong H.-M."/>
            <person name="Choi Y."/>
            <person name="Hwang K.J."/>
            <person name="Lee S."/>
            <person name="Choi C."/>
        </authorList>
    </citation>
    <scope>NUCLEOTIDE SEQUENCE [LARGE SCALE GENOMIC DNA]</scope>
    <source>
        <strain evidence="2 3">KS 22</strain>
    </source>
</reference>
<feature type="domain" description="N-acetyltransferase" evidence="1">
    <location>
        <begin position="8"/>
        <end position="167"/>
    </location>
</feature>
<proteinExistence type="predicted"/>
<dbReference type="Pfam" id="PF13302">
    <property type="entry name" value="Acetyltransf_3"/>
    <property type="match status" value="1"/>
</dbReference>
<dbReference type="EMBL" id="CP041969">
    <property type="protein sequence ID" value="QMV39881.1"/>
    <property type="molecule type" value="Genomic_DNA"/>
</dbReference>
<dbReference type="KEGG" id="cchl:FPL14_00665"/>
<dbReference type="PANTHER" id="PTHR43792">
    <property type="entry name" value="GNAT FAMILY, PUTATIVE (AFU_ORTHOLOGUE AFUA_3G00765)-RELATED-RELATED"/>
    <property type="match status" value="1"/>
</dbReference>
<dbReference type="PROSITE" id="PS51186">
    <property type="entry name" value="GNAT"/>
    <property type="match status" value="1"/>
</dbReference>
<organism evidence="2 3">
    <name type="scientific">Cohnella cholangitidis</name>
    <dbReference type="NCBI Taxonomy" id="2598458"/>
    <lineage>
        <taxon>Bacteria</taxon>
        <taxon>Bacillati</taxon>
        <taxon>Bacillota</taxon>
        <taxon>Bacilli</taxon>
        <taxon>Bacillales</taxon>
        <taxon>Paenibacillaceae</taxon>
        <taxon>Cohnella</taxon>
    </lineage>
</organism>
<keyword evidence="2" id="KW-0808">Transferase</keyword>
<dbReference type="Gene3D" id="3.40.630.30">
    <property type="match status" value="1"/>
</dbReference>
<evidence type="ECO:0000313" key="3">
    <source>
        <dbReference type="Proteomes" id="UP000515679"/>
    </source>
</evidence>
<dbReference type="PANTHER" id="PTHR43792:SF5">
    <property type="entry name" value="RIBOSOMAL-PROTEIN-SERINE ACETYLTRANSFERASE"/>
    <property type="match status" value="1"/>
</dbReference>
<evidence type="ECO:0000313" key="2">
    <source>
        <dbReference type="EMBL" id="QMV39881.1"/>
    </source>
</evidence>
<dbReference type="GO" id="GO:0016747">
    <property type="term" value="F:acyltransferase activity, transferring groups other than amino-acyl groups"/>
    <property type="evidence" value="ECO:0007669"/>
    <property type="project" value="InterPro"/>
</dbReference>
<dbReference type="SUPFAM" id="SSF55729">
    <property type="entry name" value="Acyl-CoA N-acyltransferases (Nat)"/>
    <property type="match status" value="1"/>
</dbReference>
<gene>
    <name evidence="2" type="ORF">FPL14_00665</name>
</gene>
<dbReference type="InterPro" id="IPR051531">
    <property type="entry name" value="N-acetyltransferase"/>
</dbReference>
<accession>A0A7G5BSE7</accession>
<keyword evidence="3" id="KW-1185">Reference proteome</keyword>
<dbReference type="InterPro" id="IPR016181">
    <property type="entry name" value="Acyl_CoA_acyltransferase"/>
</dbReference>
<sequence>MNIRTRRLSIRSFKNEDWQAVLGYSSDKQVMKYMPAEAFTEKAAKEFVARQSGIHAENYAVVLNEGNILIGHMVFHKWFGEHTYEIGWVFNRDYHNKGYASEAAQAILNYGFEELKLHRIIATCQPENTASYRVMEKCGMRREGFFRKCILKDAEWRDEYFYAILEEEWMSRSS</sequence>
<evidence type="ECO:0000259" key="1">
    <source>
        <dbReference type="PROSITE" id="PS51186"/>
    </source>
</evidence>
<dbReference type="AlphaFoldDB" id="A0A7G5BSE7"/>
<dbReference type="InterPro" id="IPR000182">
    <property type="entry name" value="GNAT_dom"/>
</dbReference>
<dbReference type="RefSeq" id="WP_182301212.1">
    <property type="nucleotide sequence ID" value="NZ_CP041969.1"/>
</dbReference>
<dbReference type="Proteomes" id="UP000515679">
    <property type="component" value="Chromosome"/>
</dbReference>